<dbReference type="Gene3D" id="1.10.287.130">
    <property type="match status" value="1"/>
</dbReference>
<dbReference type="SUPFAM" id="SSF47384">
    <property type="entry name" value="Homodimeric domain of signal transducing histidine kinase"/>
    <property type="match status" value="1"/>
</dbReference>
<feature type="transmembrane region" description="Helical" evidence="7">
    <location>
        <begin position="80"/>
        <end position="100"/>
    </location>
</feature>
<comment type="caution">
    <text evidence="9">The sequence shown here is derived from an EMBL/GenBank/DDBJ whole genome shotgun (WGS) entry which is preliminary data.</text>
</comment>
<dbReference type="InterPro" id="IPR005467">
    <property type="entry name" value="His_kinase_dom"/>
</dbReference>
<evidence type="ECO:0000256" key="7">
    <source>
        <dbReference type="SAM" id="Phobius"/>
    </source>
</evidence>
<keyword evidence="7" id="KW-1133">Transmembrane helix</keyword>
<evidence type="ECO:0000313" key="10">
    <source>
        <dbReference type="Proteomes" id="UP001152872"/>
    </source>
</evidence>
<evidence type="ECO:0000256" key="3">
    <source>
        <dbReference type="ARBA" id="ARBA00022553"/>
    </source>
</evidence>
<evidence type="ECO:0000256" key="1">
    <source>
        <dbReference type="ARBA" id="ARBA00000085"/>
    </source>
</evidence>
<dbReference type="AlphaFoldDB" id="A0A9X4M653"/>
<dbReference type="SMART" id="SM00387">
    <property type="entry name" value="HATPase_c"/>
    <property type="match status" value="1"/>
</dbReference>
<dbReference type="InterPro" id="IPR036890">
    <property type="entry name" value="HATPase_C_sf"/>
</dbReference>
<dbReference type="GO" id="GO:0005524">
    <property type="term" value="F:ATP binding"/>
    <property type="evidence" value="ECO:0007669"/>
    <property type="project" value="UniProtKB-KW"/>
</dbReference>
<evidence type="ECO:0000256" key="4">
    <source>
        <dbReference type="ARBA" id="ARBA00022777"/>
    </source>
</evidence>
<keyword evidence="10" id="KW-1185">Reference proteome</keyword>
<feature type="transmembrane region" description="Helical" evidence="7">
    <location>
        <begin position="47"/>
        <end position="68"/>
    </location>
</feature>
<dbReference type="SMART" id="SM00388">
    <property type="entry name" value="HisKA"/>
    <property type="match status" value="1"/>
</dbReference>
<dbReference type="EC" id="2.7.13.3" evidence="2"/>
<name>A0A9X4M653_9CYAN</name>
<dbReference type="PROSITE" id="PS50109">
    <property type="entry name" value="HIS_KIN"/>
    <property type="match status" value="1"/>
</dbReference>
<keyword evidence="7" id="KW-0472">Membrane</keyword>
<keyword evidence="6" id="KW-0175">Coiled coil</keyword>
<comment type="catalytic activity">
    <reaction evidence="1">
        <text>ATP + protein L-histidine = ADP + protein N-phospho-L-histidine.</text>
        <dbReference type="EC" id="2.7.13.3"/>
    </reaction>
</comment>
<dbReference type="InterPro" id="IPR003661">
    <property type="entry name" value="HisK_dim/P_dom"/>
</dbReference>
<feature type="domain" description="Histidine kinase" evidence="8">
    <location>
        <begin position="185"/>
        <end position="438"/>
    </location>
</feature>
<dbReference type="EMBL" id="VBTY01000007">
    <property type="protein sequence ID" value="MDG3493225.1"/>
    <property type="molecule type" value="Genomic_DNA"/>
</dbReference>
<evidence type="ECO:0000259" key="8">
    <source>
        <dbReference type="PROSITE" id="PS50109"/>
    </source>
</evidence>
<dbReference type="SUPFAM" id="SSF55874">
    <property type="entry name" value="ATPase domain of HSP90 chaperone/DNA topoisomerase II/histidine kinase"/>
    <property type="match status" value="1"/>
</dbReference>
<evidence type="ECO:0000256" key="5">
    <source>
        <dbReference type="ARBA" id="ARBA00023012"/>
    </source>
</evidence>
<accession>A0A9X4M653</accession>
<keyword evidence="5" id="KW-0902">Two-component regulatory system</keyword>
<dbReference type="GO" id="GO:0000155">
    <property type="term" value="F:phosphorelay sensor kinase activity"/>
    <property type="evidence" value="ECO:0007669"/>
    <property type="project" value="InterPro"/>
</dbReference>
<evidence type="ECO:0000313" key="9">
    <source>
        <dbReference type="EMBL" id="MDG3493225.1"/>
    </source>
</evidence>
<keyword evidence="4" id="KW-0418">Kinase</keyword>
<dbReference type="CDD" id="cd00082">
    <property type="entry name" value="HisKA"/>
    <property type="match status" value="1"/>
</dbReference>
<protein>
    <recommendedName>
        <fullName evidence="2">histidine kinase</fullName>
        <ecNumber evidence="2">2.7.13.3</ecNumber>
    </recommendedName>
</protein>
<keyword evidence="9" id="KW-0067">ATP-binding</keyword>
<dbReference type="PRINTS" id="PR00344">
    <property type="entry name" value="BCTRLSENSOR"/>
</dbReference>
<sequence length="441" mass="50493">MKKTSSKNVDASEGAIYMREFPQSFKFVRHFSAVRWFVKLAKSKSPLFFLIGIAFWIFCAEVIVMFFFMAIPKLSEIEEALLDGALLSILVAPALYYFIYSPLRTENRKRELIEKELRQLSEQLKLKTQQLEEYSQILELKVAERTQELNSKNSHLQEILEELRSTQLQMVQSEKMSSLGQLVAGIAHEINNPVNFIHGNLSHVDRYSKDLLRLVQVYQSHYPNPPKNILSILDDLELDFLSEDLGKILQSMQSGTNRIRQIVVSLRNFSWLDRSEFMAVDLHECIDNTLNILDHKLRGIADSENIEVIKDYGELPLVECYPSKINQVFMNLLSNAIYILEESVQVHGRQSCRIWITTQVVNDDWVQIAIADNGIGIPEDLQARIFDPFFTTKPVGKGTGLGLSISYQIVTERHKGSMRCESSIGEGTIFAIDLPIRQISD</sequence>
<dbReference type="PANTHER" id="PTHR43065">
    <property type="entry name" value="SENSOR HISTIDINE KINASE"/>
    <property type="match status" value="1"/>
</dbReference>
<keyword evidence="7" id="KW-0812">Transmembrane</keyword>
<dbReference type="Gene3D" id="3.30.565.10">
    <property type="entry name" value="Histidine kinase-like ATPase, C-terminal domain"/>
    <property type="match status" value="1"/>
</dbReference>
<feature type="coiled-coil region" evidence="6">
    <location>
        <begin position="103"/>
        <end position="176"/>
    </location>
</feature>
<keyword evidence="9" id="KW-0547">Nucleotide-binding</keyword>
<evidence type="ECO:0000256" key="6">
    <source>
        <dbReference type="SAM" id="Coils"/>
    </source>
</evidence>
<dbReference type="InterPro" id="IPR003594">
    <property type="entry name" value="HATPase_dom"/>
</dbReference>
<reference evidence="9" key="1">
    <citation type="submission" date="2019-05" db="EMBL/GenBank/DDBJ databases">
        <title>Whole genome sequencing of Pseudanabaena catenata USMAC16.</title>
        <authorList>
            <person name="Khan Z."/>
            <person name="Omar W.M."/>
            <person name="Convey P."/>
            <person name="Merican F."/>
            <person name="Najimudin N."/>
        </authorList>
    </citation>
    <scope>NUCLEOTIDE SEQUENCE</scope>
    <source>
        <strain evidence="9">USMAC16</strain>
    </source>
</reference>
<dbReference type="InterPro" id="IPR036097">
    <property type="entry name" value="HisK_dim/P_sf"/>
</dbReference>
<dbReference type="RefSeq" id="WP_100228863.1">
    <property type="nucleotide sequence ID" value="NZ_VBTY01000007.1"/>
</dbReference>
<keyword evidence="3" id="KW-0597">Phosphoprotein</keyword>
<dbReference type="Proteomes" id="UP001152872">
    <property type="component" value="Unassembled WGS sequence"/>
</dbReference>
<dbReference type="Pfam" id="PF02518">
    <property type="entry name" value="HATPase_c"/>
    <property type="match status" value="1"/>
</dbReference>
<dbReference type="InterPro" id="IPR004358">
    <property type="entry name" value="Sig_transdc_His_kin-like_C"/>
</dbReference>
<dbReference type="PANTHER" id="PTHR43065:SF50">
    <property type="entry name" value="HISTIDINE KINASE"/>
    <property type="match status" value="1"/>
</dbReference>
<evidence type="ECO:0000256" key="2">
    <source>
        <dbReference type="ARBA" id="ARBA00012438"/>
    </source>
</evidence>
<organism evidence="9 10">
    <name type="scientific">Pseudanabaena catenata USMAC16</name>
    <dbReference type="NCBI Taxonomy" id="1855837"/>
    <lineage>
        <taxon>Bacteria</taxon>
        <taxon>Bacillati</taxon>
        <taxon>Cyanobacteriota</taxon>
        <taxon>Cyanophyceae</taxon>
        <taxon>Pseudanabaenales</taxon>
        <taxon>Pseudanabaenaceae</taxon>
        <taxon>Pseudanabaena</taxon>
    </lineage>
</organism>
<proteinExistence type="predicted"/>
<gene>
    <name evidence="9" type="ORF">FEV09_01500</name>
</gene>
<keyword evidence="4" id="KW-0808">Transferase</keyword>